<organism evidence="2 3">
    <name type="scientific">Hymenobacter koreensis</name>
    <dbReference type="NCBI Taxonomy" id="1084523"/>
    <lineage>
        <taxon>Bacteria</taxon>
        <taxon>Pseudomonadati</taxon>
        <taxon>Bacteroidota</taxon>
        <taxon>Cytophagia</taxon>
        <taxon>Cytophagales</taxon>
        <taxon>Hymenobacteraceae</taxon>
        <taxon>Hymenobacter</taxon>
    </lineage>
</organism>
<sequence>MKLAAFRSSLLVVLIGISAASFGRSIGTPALSATASGMANQSSLTLTLYLTDALHLSQTQAWAVRECTRTELQNLAISSDENASPDARLQAVQQYEESMSRILTPSQFKAFQRLESRAAVTATVSRVLAVR</sequence>
<evidence type="ECO:0000313" key="3">
    <source>
        <dbReference type="Proteomes" id="UP001500454"/>
    </source>
</evidence>
<keyword evidence="1" id="KW-0732">Signal</keyword>
<evidence type="ECO:0000313" key="2">
    <source>
        <dbReference type="EMBL" id="GAA4374780.1"/>
    </source>
</evidence>
<name>A0ABP8IUY8_9BACT</name>
<proteinExistence type="predicted"/>
<feature type="chain" id="PRO_5045827205" description="DUF4168 domain-containing protein" evidence="1">
    <location>
        <begin position="24"/>
        <end position="131"/>
    </location>
</feature>
<accession>A0ABP8IUY8</accession>
<evidence type="ECO:0008006" key="4">
    <source>
        <dbReference type="Google" id="ProtNLM"/>
    </source>
</evidence>
<feature type="signal peptide" evidence="1">
    <location>
        <begin position="1"/>
        <end position="23"/>
    </location>
</feature>
<protein>
    <recommendedName>
        <fullName evidence="4">DUF4168 domain-containing protein</fullName>
    </recommendedName>
</protein>
<keyword evidence="3" id="KW-1185">Reference proteome</keyword>
<dbReference type="RefSeq" id="WP_345221374.1">
    <property type="nucleotide sequence ID" value="NZ_BAABHA010000002.1"/>
</dbReference>
<dbReference type="EMBL" id="BAABHA010000002">
    <property type="protein sequence ID" value="GAA4374780.1"/>
    <property type="molecule type" value="Genomic_DNA"/>
</dbReference>
<dbReference type="Proteomes" id="UP001500454">
    <property type="component" value="Unassembled WGS sequence"/>
</dbReference>
<gene>
    <name evidence="2" type="ORF">GCM10023186_06590</name>
</gene>
<reference evidence="3" key="1">
    <citation type="journal article" date="2019" name="Int. J. Syst. Evol. Microbiol.">
        <title>The Global Catalogue of Microorganisms (GCM) 10K type strain sequencing project: providing services to taxonomists for standard genome sequencing and annotation.</title>
        <authorList>
            <consortium name="The Broad Institute Genomics Platform"/>
            <consortium name="The Broad Institute Genome Sequencing Center for Infectious Disease"/>
            <person name="Wu L."/>
            <person name="Ma J."/>
        </authorList>
    </citation>
    <scope>NUCLEOTIDE SEQUENCE [LARGE SCALE GENOMIC DNA]</scope>
    <source>
        <strain evidence="3">JCM 17924</strain>
    </source>
</reference>
<evidence type="ECO:0000256" key="1">
    <source>
        <dbReference type="SAM" id="SignalP"/>
    </source>
</evidence>
<comment type="caution">
    <text evidence="2">The sequence shown here is derived from an EMBL/GenBank/DDBJ whole genome shotgun (WGS) entry which is preliminary data.</text>
</comment>